<evidence type="ECO:0008006" key="3">
    <source>
        <dbReference type="Google" id="ProtNLM"/>
    </source>
</evidence>
<protein>
    <recommendedName>
        <fullName evidence="3">Fur-regulated basic protein FbpA</fullName>
    </recommendedName>
</protein>
<dbReference type="RefSeq" id="WP_377732418.1">
    <property type="nucleotide sequence ID" value="NZ_JBHSRI010000002.1"/>
</dbReference>
<evidence type="ECO:0000313" key="2">
    <source>
        <dbReference type="Proteomes" id="UP001596170"/>
    </source>
</evidence>
<reference evidence="2" key="1">
    <citation type="journal article" date="2019" name="Int. J. Syst. Evol. Microbiol.">
        <title>The Global Catalogue of Microorganisms (GCM) 10K type strain sequencing project: providing services to taxonomists for standard genome sequencing and annotation.</title>
        <authorList>
            <consortium name="The Broad Institute Genomics Platform"/>
            <consortium name="The Broad Institute Genome Sequencing Center for Infectious Disease"/>
            <person name="Wu L."/>
            <person name="Ma J."/>
        </authorList>
    </citation>
    <scope>NUCLEOTIDE SEQUENCE [LARGE SCALE GENOMIC DNA]</scope>
    <source>
        <strain evidence="2">CCUG 54527</strain>
    </source>
</reference>
<dbReference type="Proteomes" id="UP001596170">
    <property type="component" value="Unassembled WGS sequence"/>
</dbReference>
<sequence>MYTTQLISKMAKDRFRIEMILELRKAGIITDRLGRSVSSMSYEDVRYLLVLKRARDQ</sequence>
<gene>
    <name evidence="1" type="ORF">ACFPYN_02935</name>
</gene>
<comment type="caution">
    <text evidence="1">The sequence shown here is derived from an EMBL/GenBank/DDBJ whole genome shotgun (WGS) entry which is preliminary data.</text>
</comment>
<accession>A0ABW1L5I0</accession>
<keyword evidence="2" id="KW-1185">Reference proteome</keyword>
<proteinExistence type="predicted"/>
<name>A0ABW1L5I0_9BACL</name>
<organism evidence="1 2">
    <name type="scientific">Paenisporosarcina macmurdoensis</name>
    <dbReference type="NCBI Taxonomy" id="212659"/>
    <lineage>
        <taxon>Bacteria</taxon>
        <taxon>Bacillati</taxon>
        <taxon>Bacillota</taxon>
        <taxon>Bacilli</taxon>
        <taxon>Bacillales</taxon>
        <taxon>Caryophanaceae</taxon>
        <taxon>Paenisporosarcina</taxon>
    </lineage>
</organism>
<evidence type="ECO:0000313" key="1">
    <source>
        <dbReference type="EMBL" id="MFC6038402.1"/>
    </source>
</evidence>
<dbReference type="EMBL" id="JBHSRI010000002">
    <property type="protein sequence ID" value="MFC6038402.1"/>
    <property type="molecule type" value="Genomic_DNA"/>
</dbReference>